<keyword evidence="9" id="KW-0520">NAD</keyword>
<evidence type="ECO:0000313" key="10">
    <source>
        <dbReference type="EMBL" id="ATN42490.1"/>
    </source>
</evidence>
<dbReference type="AlphaFoldDB" id="A0A343LDR5"/>
<comment type="similarity">
    <text evidence="2 9">Belongs to the complex I subunit 3 family.</text>
</comment>
<comment type="subcellular location">
    <subcellularLocation>
        <location evidence="1">Membrane</location>
    </subcellularLocation>
    <subcellularLocation>
        <location evidence="9">Mitochondrion membrane</location>
        <topology evidence="9">Multi-pass membrane protein</topology>
    </subcellularLocation>
</comment>
<dbReference type="Pfam" id="PF00507">
    <property type="entry name" value="Oxidored_q4"/>
    <property type="match status" value="1"/>
</dbReference>
<dbReference type="Gene3D" id="1.20.58.1610">
    <property type="entry name" value="NADH:ubiquinone/plastoquinone oxidoreductase, chain 3"/>
    <property type="match status" value="1"/>
</dbReference>
<dbReference type="GO" id="GO:0031966">
    <property type="term" value="C:mitochondrial membrane"/>
    <property type="evidence" value="ECO:0007669"/>
    <property type="project" value="UniProtKB-SubCell"/>
</dbReference>
<dbReference type="GO" id="GO:0030964">
    <property type="term" value="C:NADH dehydrogenase complex"/>
    <property type="evidence" value="ECO:0007669"/>
    <property type="project" value="TreeGrafter"/>
</dbReference>
<dbReference type="GO" id="GO:0008137">
    <property type="term" value="F:NADH dehydrogenase (ubiquinone) activity"/>
    <property type="evidence" value="ECO:0007669"/>
    <property type="project" value="UniProtKB-UniRule"/>
</dbReference>
<keyword evidence="9" id="KW-0830">Ubiquinone</keyword>
<evidence type="ECO:0000256" key="7">
    <source>
        <dbReference type="ARBA" id="ARBA00023136"/>
    </source>
</evidence>
<keyword evidence="5 9" id="KW-0812">Transmembrane</keyword>
<comment type="catalytic activity">
    <reaction evidence="8 9">
        <text>a ubiquinone + NADH + 5 H(+)(in) = a ubiquinol + NAD(+) + 4 H(+)(out)</text>
        <dbReference type="Rhea" id="RHEA:29091"/>
        <dbReference type="Rhea" id="RHEA-COMP:9565"/>
        <dbReference type="Rhea" id="RHEA-COMP:9566"/>
        <dbReference type="ChEBI" id="CHEBI:15378"/>
        <dbReference type="ChEBI" id="CHEBI:16389"/>
        <dbReference type="ChEBI" id="CHEBI:17976"/>
        <dbReference type="ChEBI" id="CHEBI:57540"/>
        <dbReference type="ChEBI" id="CHEBI:57945"/>
        <dbReference type="EC" id="7.1.1.2"/>
    </reaction>
</comment>
<dbReference type="EC" id="7.1.1.2" evidence="9"/>
<sequence>MMLLSYVMFTIIVVIMIIMNILPMVSIHKKKDREKMSPFECGFDIMSKTRNAFSIHFFTTMLMFLIFDIEITLMMPLPLVKKSMMFTGWSLMIVMLTTILLIGLFMEWKEGSMNWN</sequence>
<keyword evidence="4 9" id="KW-0813">Transport</keyword>
<feature type="transmembrane region" description="Helical" evidence="9">
    <location>
        <begin position="86"/>
        <end position="106"/>
    </location>
</feature>
<geneLocation type="mitochondrion" evidence="10"/>
<evidence type="ECO:0000256" key="9">
    <source>
        <dbReference type="RuleBase" id="RU003640"/>
    </source>
</evidence>
<proteinExistence type="inferred from homology"/>
<organism evidence="10">
    <name type="scientific">Calophya schini</name>
    <dbReference type="NCBI Taxonomy" id="121824"/>
    <lineage>
        <taxon>Eukaryota</taxon>
        <taxon>Metazoa</taxon>
        <taxon>Ecdysozoa</taxon>
        <taxon>Arthropoda</taxon>
        <taxon>Hexapoda</taxon>
        <taxon>Insecta</taxon>
        <taxon>Pterygota</taxon>
        <taxon>Neoptera</taxon>
        <taxon>Paraneoptera</taxon>
        <taxon>Hemiptera</taxon>
        <taxon>Sternorrhyncha</taxon>
        <taxon>Psylloidea</taxon>
        <taxon>Calophyidae</taxon>
        <taxon>Calophya</taxon>
    </lineage>
</organism>
<evidence type="ECO:0000256" key="5">
    <source>
        <dbReference type="ARBA" id="ARBA00022692"/>
    </source>
</evidence>
<evidence type="ECO:0000256" key="6">
    <source>
        <dbReference type="ARBA" id="ARBA00022989"/>
    </source>
</evidence>
<evidence type="ECO:0000256" key="3">
    <source>
        <dbReference type="ARBA" id="ARBA00021007"/>
    </source>
</evidence>
<keyword evidence="9" id="KW-1278">Translocase</keyword>
<comment type="function">
    <text evidence="9">Core subunit of the mitochondrial membrane respiratory chain NADH dehydrogenase (Complex I) which catalyzes electron transfer from NADH through the respiratory chain, using ubiquinone as an electron acceptor. Essential for the catalytic activity of complex I.</text>
</comment>
<reference evidence="10" key="1">
    <citation type="submission" date="2017-07" db="EMBL/GenBank/DDBJ databases">
        <authorList>
            <person name="Sun Z.S."/>
            <person name="Albrecht U."/>
            <person name="Echele G."/>
            <person name="Lee C.C."/>
        </authorList>
    </citation>
    <scope>NUCLEOTIDE SEQUENCE</scope>
</reference>
<dbReference type="InterPro" id="IPR000440">
    <property type="entry name" value="NADH_UbQ/plastoQ_OxRdtase_su3"/>
</dbReference>
<dbReference type="PANTHER" id="PTHR11058:SF9">
    <property type="entry name" value="NADH-UBIQUINONE OXIDOREDUCTASE CHAIN 3"/>
    <property type="match status" value="1"/>
</dbReference>
<keyword evidence="6 9" id="KW-1133">Transmembrane helix</keyword>
<evidence type="ECO:0000256" key="4">
    <source>
        <dbReference type="ARBA" id="ARBA00022448"/>
    </source>
</evidence>
<accession>A0A343LDR5</accession>
<gene>
    <name evidence="10" type="primary">nad3</name>
</gene>
<keyword evidence="9 10" id="KW-0496">Mitochondrion</keyword>
<feature type="transmembrane region" description="Helical" evidence="9">
    <location>
        <begin position="53"/>
        <end position="74"/>
    </location>
</feature>
<evidence type="ECO:0000256" key="1">
    <source>
        <dbReference type="ARBA" id="ARBA00004370"/>
    </source>
</evidence>
<keyword evidence="9" id="KW-0679">Respiratory chain</keyword>
<evidence type="ECO:0000256" key="2">
    <source>
        <dbReference type="ARBA" id="ARBA00008472"/>
    </source>
</evidence>
<feature type="transmembrane region" description="Helical" evidence="9">
    <location>
        <begin position="6"/>
        <end position="27"/>
    </location>
</feature>
<protein>
    <recommendedName>
        <fullName evidence="3 9">NADH-ubiquinone oxidoreductase chain 3</fullName>
        <ecNumber evidence="9">7.1.1.2</ecNumber>
    </recommendedName>
</protein>
<keyword evidence="7 9" id="KW-0472">Membrane</keyword>
<name>A0A343LDR5_9HEMI</name>
<dbReference type="InterPro" id="IPR038430">
    <property type="entry name" value="NDAH_ubi_oxred_su3_sf"/>
</dbReference>
<keyword evidence="9" id="KW-0249">Electron transport</keyword>
<dbReference type="EMBL" id="MF431591">
    <property type="protein sequence ID" value="ATN42490.1"/>
    <property type="molecule type" value="Genomic_DNA"/>
</dbReference>
<evidence type="ECO:0000256" key="8">
    <source>
        <dbReference type="ARBA" id="ARBA00049551"/>
    </source>
</evidence>
<dbReference type="PANTHER" id="PTHR11058">
    <property type="entry name" value="NADH-UBIQUINONE OXIDOREDUCTASE CHAIN 3"/>
    <property type="match status" value="1"/>
</dbReference>